<dbReference type="AlphaFoldDB" id="A0A4Z0NCA3"/>
<evidence type="ECO:0000313" key="2">
    <source>
        <dbReference type="Proteomes" id="UP000297535"/>
    </source>
</evidence>
<keyword evidence="2" id="KW-1185">Reference proteome</keyword>
<organism evidence="1 2">
    <name type="scientific">Methylobacterium nonmethylotrophicum</name>
    <dbReference type="NCBI Taxonomy" id="1141884"/>
    <lineage>
        <taxon>Bacteria</taxon>
        <taxon>Pseudomonadati</taxon>
        <taxon>Pseudomonadota</taxon>
        <taxon>Alphaproteobacteria</taxon>
        <taxon>Hyphomicrobiales</taxon>
        <taxon>Methylobacteriaceae</taxon>
        <taxon>Methylobacterium</taxon>
    </lineage>
</organism>
<sequence length="73" mass="8304">MNTHKSDIYKLDIIDNKLENRDAIEDAELDIVTGGYVITPSYTQYLIKGIINQQSTNGKFATNGSWPYYPPLH</sequence>
<name>A0A4Z0NCA3_9HYPH</name>
<protein>
    <submittedName>
        <fullName evidence="1">Uncharacterized protein</fullName>
    </submittedName>
</protein>
<dbReference type="Proteomes" id="UP000297535">
    <property type="component" value="Unassembled WGS sequence"/>
</dbReference>
<proteinExistence type="predicted"/>
<gene>
    <name evidence="1" type="ORF">EU555_35835</name>
</gene>
<accession>A0A4Z0NCA3</accession>
<comment type="caution">
    <text evidence="1">The sequence shown here is derived from an EMBL/GenBank/DDBJ whole genome shotgun (WGS) entry which is preliminary data.</text>
</comment>
<reference evidence="1 2" key="1">
    <citation type="submission" date="2019-04" db="EMBL/GenBank/DDBJ databases">
        <authorList>
            <person name="Feng G."/>
            <person name="Zhu H."/>
        </authorList>
    </citation>
    <scope>NUCLEOTIDE SEQUENCE [LARGE SCALE GENOMIC DNA]</scope>
    <source>
        <strain evidence="1 2">6HR-1</strain>
    </source>
</reference>
<dbReference type="RefSeq" id="WP_135420143.1">
    <property type="nucleotide sequence ID" value="NZ_SRLB01000084.1"/>
</dbReference>
<evidence type="ECO:0000313" key="1">
    <source>
        <dbReference type="EMBL" id="TGD91409.1"/>
    </source>
</evidence>
<dbReference type="EMBL" id="SRLB01000084">
    <property type="protein sequence ID" value="TGD91409.1"/>
    <property type="molecule type" value="Genomic_DNA"/>
</dbReference>